<evidence type="ECO:0000259" key="7">
    <source>
        <dbReference type="PROSITE" id="PS51194"/>
    </source>
</evidence>
<dbReference type="PANTHER" id="PTHR12131:SF24">
    <property type="entry name" value="DEXH-BOX ATP-DEPENDENT RNA HELICASE DEXH11"/>
    <property type="match status" value="1"/>
</dbReference>
<feature type="compositionally biased region" description="Low complexity" evidence="5">
    <location>
        <begin position="208"/>
        <end position="224"/>
    </location>
</feature>
<dbReference type="InterPro" id="IPR011545">
    <property type="entry name" value="DEAD/DEAH_box_helicase_dom"/>
</dbReference>
<dbReference type="InterPro" id="IPR001650">
    <property type="entry name" value="Helicase_C-like"/>
</dbReference>
<dbReference type="SMART" id="SM00490">
    <property type="entry name" value="HELICc"/>
    <property type="match status" value="1"/>
</dbReference>
<dbReference type="PROSITE" id="PS51194">
    <property type="entry name" value="HELICASE_CTER"/>
    <property type="match status" value="1"/>
</dbReference>
<accession>A0ABQ8UNQ2</accession>
<feature type="region of interest" description="Disordered" evidence="5">
    <location>
        <begin position="203"/>
        <end position="238"/>
    </location>
</feature>
<dbReference type="CDD" id="cd18795">
    <property type="entry name" value="SF2_C_Ski2"/>
    <property type="match status" value="1"/>
</dbReference>
<dbReference type="InterPro" id="IPR012961">
    <property type="entry name" value="Ski2/MTR4_C"/>
</dbReference>
<keyword evidence="2" id="KW-0378">Hydrolase</keyword>
<dbReference type="Gene3D" id="1.10.3380.30">
    <property type="match status" value="1"/>
</dbReference>
<evidence type="ECO:0000313" key="9">
    <source>
        <dbReference type="Proteomes" id="UP001141327"/>
    </source>
</evidence>
<comment type="caution">
    <text evidence="8">The sequence shown here is derived from an EMBL/GenBank/DDBJ whole genome shotgun (WGS) entry which is preliminary data.</text>
</comment>
<dbReference type="InterPro" id="IPR050699">
    <property type="entry name" value="RNA-DNA_Helicase"/>
</dbReference>
<feature type="domain" description="Helicase C-terminal" evidence="7">
    <location>
        <begin position="707"/>
        <end position="905"/>
    </location>
</feature>
<feature type="compositionally biased region" description="Pro residues" evidence="5">
    <location>
        <begin position="278"/>
        <end position="304"/>
    </location>
</feature>
<keyword evidence="3 8" id="KW-0347">Helicase</keyword>
<sequence>MTDLRWNDPLPFPQLLEGDQSRLLLELEQSSLFDIRQTINELAPLQSRAWEPPLVISDAFSFEPSPNAIPLRLASVRSSDHADPLWDLSEPEFLSGVAPLDDASLVRMNRLQLADMNAQRKASAGIASAGSDVGDSAAGIGARKTEDEFSHARVGASQAVPYMPDILEEAAPPLPPWVNPARPLDLQNLQTVPVGLALGRKGIRTAEPRSPTKAPSPASAPAAEAADKEAREQDESQAQPVDLSLEALGRNPVALLAATQPQGRPTGVTISSMLAPESPAPAPPAPTPAPASPAISPSPAPQASPSPAGSPSGAPPGLLPLPAAALEAAAPPSGPRHTRVEGFLAPLPPDAAKWDGDAWAEYLAKDMRFLGGAGPGLAEGEGEEAEGVEGAEGESPAESPALGLPAGSPLVGEVAPVAGAPTGAGVAEGALPGLEALDSLLAQQEGALGVSRLPAAGAPGGLAGSSPERVWAALDESPVADFAERVPNMAIEYPFDLDPFQKRAVMHMERGESVFVAAHTSAGKTVVAEYAIAMATRHMAKAIYTSPIKTLSNQKYRDFKKTFGDVGLMTGDITLGIDASCLIMTTEILRPAPARTKRRKIFVISTMRRPVPLEHYLYTGHKVPLTLPSRPIPVPALASCSHPRVPRLCRPAPSLLRPRLVAVWGVCEQDELYKVLDLNRTFLPQGYKAALLSTQQQGQRYSTVKSDWMPLLEALRRKSLLPVVAFVFSKRKCDEIALALMGAIDLTTAREKAEIGAFFDRSIDRVNGSGHAADAHRGIAVHHAGVLPLLREVVELLFSRGLLRVLFATETFAMGVNMPARCVVFNGYRKFNANEMRNLHPGEYTQMSGRAGRRGLDPVGTVIVAAFRGLPAEPELRTLLLGQSTRLSSQFRFSYGMILTLLRFSDIRSMLTSAPPLAPPSSPLQAERALAALPRTGCPVHREAAGAADADVPEAEQAMERYLDLALAALGHLRSLAEFACATLPPDPAAPCPVQPAAAPAPGPAPGPPGFGGALRVVARKDDGPDYGVLAKRKGAAPALLAAPAALEAYCVIRYGRPPNGSAFHRGRLCLLSSPTSPFMVAVILALKPATGPRAAPDPAADPAKSAPCFLHVLAAAEEGEGGEGAGAPWEGRDMADVPVGLVTAVLDAVLLLPATRTGQPTEFSKATVYEQLSRLAGCLPRPLAPIFWDASRPDPPPPAPHAPVMTLPPPHGALPWSSLAGLDTAAIGAFTVGPAAILSQTNSLALGLLAEMDALPCARCPGAGAQYLNCLRRRAIEERLDRIRYALSDQALMLAGELEEKTKARMPPVLERLGYVDREHVVQLKGRAACELATVEELFLTEVIFENLLSGLSGPETVAALSAMLCKDKVDSAQGRGGPQQQSGQRTQAPLGARLEEVAKQWKDLARKLGQVQMECGIATSPEAYCDDSLNFNLARVVLEWAQGKPFVEVCELTPIQEGSIVRCISRLNETLRDIRNVARVIGDTELFTKMEQCSKLICRDIVFAASLYIA</sequence>
<evidence type="ECO:0000256" key="1">
    <source>
        <dbReference type="ARBA" id="ARBA00022741"/>
    </source>
</evidence>
<evidence type="ECO:0000256" key="4">
    <source>
        <dbReference type="ARBA" id="ARBA00022840"/>
    </source>
</evidence>
<dbReference type="InterPro" id="IPR014001">
    <property type="entry name" value="Helicase_ATP-bd"/>
</dbReference>
<feature type="compositionally biased region" description="Polar residues" evidence="5">
    <location>
        <begin position="259"/>
        <end position="272"/>
    </location>
</feature>
<proteinExistence type="predicted"/>
<dbReference type="Proteomes" id="UP001141327">
    <property type="component" value="Unassembled WGS sequence"/>
</dbReference>
<dbReference type="EMBL" id="JAPMOS010000015">
    <property type="protein sequence ID" value="KAJ4460086.1"/>
    <property type="molecule type" value="Genomic_DNA"/>
</dbReference>
<feature type="domain" description="Helicase ATP-binding" evidence="6">
    <location>
        <begin position="505"/>
        <end position="625"/>
    </location>
</feature>
<evidence type="ECO:0000259" key="6">
    <source>
        <dbReference type="PROSITE" id="PS51192"/>
    </source>
</evidence>
<dbReference type="SMART" id="SM01142">
    <property type="entry name" value="DSHCT"/>
    <property type="match status" value="1"/>
</dbReference>
<dbReference type="GO" id="GO:0004386">
    <property type="term" value="F:helicase activity"/>
    <property type="evidence" value="ECO:0007669"/>
    <property type="project" value="UniProtKB-KW"/>
</dbReference>
<dbReference type="Pfam" id="PF08148">
    <property type="entry name" value="DSHCT"/>
    <property type="match status" value="1"/>
</dbReference>
<name>A0ABQ8UNQ2_9EUKA</name>
<protein>
    <submittedName>
        <fullName evidence="8">DExH-box ATP-dependent RNA helicase DExH11</fullName>
    </submittedName>
</protein>
<keyword evidence="1" id="KW-0547">Nucleotide-binding</keyword>
<feature type="compositionally biased region" description="Acidic residues" evidence="5">
    <location>
        <begin position="380"/>
        <end position="392"/>
    </location>
</feature>
<dbReference type="PROSITE" id="PS51192">
    <property type="entry name" value="HELICASE_ATP_BIND_1"/>
    <property type="match status" value="1"/>
</dbReference>
<dbReference type="Pfam" id="PF00271">
    <property type="entry name" value="Helicase_C"/>
    <property type="match status" value="1"/>
</dbReference>
<evidence type="ECO:0000256" key="2">
    <source>
        <dbReference type="ARBA" id="ARBA00022801"/>
    </source>
</evidence>
<evidence type="ECO:0000256" key="3">
    <source>
        <dbReference type="ARBA" id="ARBA00022806"/>
    </source>
</evidence>
<dbReference type="Gene3D" id="3.40.50.300">
    <property type="entry name" value="P-loop containing nucleotide triphosphate hydrolases"/>
    <property type="match status" value="2"/>
</dbReference>
<dbReference type="PANTHER" id="PTHR12131">
    <property type="entry name" value="ATP-DEPENDENT RNA AND DNA HELICASE"/>
    <property type="match status" value="1"/>
</dbReference>
<keyword evidence="9" id="KW-1185">Reference proteome</keyword>
<feature type="region of interest" description="Disordered" evidence="5">
    <location>
        <begin position="374"/>
        <end position="399"/>
    </location>
</feature>
<reference evidence="8" key="1">
    <citation type="journal article" date="2022" name="bioRxiv">
        <title>Genomics of Preaxostyla Flagellates Illuminates Evolutionary Transitions and the Path Towards Mitochondrial Loss.</title>
        <authorList>
            <person name="Novak L.V.F."/>
            <person name="Treitli S.C."/>
            <person name="Pyrih J."/>
            <person name="Halakuc P."/>
            <person name="Pipaliya S.V."/>
            <person name="Vacek V."/>
            <person name="Brzon O."/>
            <person name="Soukal P."/>
            <person name="Eme L."/>
            <person name="Dacks J.B."/>
            <person name="Karnkowska A."/>
            <person name="Elias M."/>
            <person name="Hampl V."/>
        </authorList>
    </citation>
    <scope>NUCLEOTIDE SEQUENCE</scope>
    <source>
        <strain evidence="8">RCP-MX</strain>
    </source>
</reference>
<organism evidence="8 9">
    <name type="scientific">Paratrimastix pyriformis</name>
    <dbReference type="NCBI Taxonomy" id="342808"/>
    <lineage>
        <taxon>Eukaryota</taxon>
        <taxon>Metamonada</taxon>
        <taxon>Preaxostyla</taxon>
        <taxon>Paratrimastigidae</taxon>
        <taxon>Paratrimastix</taxon>
    </lineage>
</organism>
<dbReference type="SUPFAM" id="SSF52540">
    <property type="entry name" value="P-loop containing nucleoside triphosphate hydrolases"/>
    <property type="match status" value="2"/>
</dbReference>
<gene>
    <name evidence="8" type="ORF">PAPYR_3810</name>
</gene>
<dbReference type="InterPro" id="IPR027417">
    <property type="entry name" value="P-loop_NTPase"/>
</dbReference>
<feature type="region of interest" description="Disordered" evidence="5">
    <location>
        <begin position="256"/>
        <end position="320"/>
    </location>
</feature>
<dbReference type="Pfam" id="PF00270">
    <property type="entry name" value="DEAD"/>
    <property type="match status" value="1"/>
</dbReference>
<evidence type="ECO:0000256" key="5">
    <source>
        <dbReference type="SAM" id="MobiDB-lite"/>
    </source>
</evidence>
<evidence type="ECO:0000313" key="8">
    <source>
        <dbReference type="EMBL" id="KAJ4460086.1"/>
    </source>
</evidence>
<feature type="compositionally biased region" description="Basic and acidic residues" evidence="5">
    <location>
        <begin position="225"/>
        <end position="234"/>
    </location>
</feature>
<keyword evidence="4" id="KW-0067">ATP-binding</keyword>